<keyword evidence="1" id="KW-0812">Transmembrane</keyword>
<gene>
    <name evidence="2" type="ORF">SJPD1_1274</name>
</gene>
<dbReference type="Proteomes" id="UP000217349">
    <property type="component" value="Chromosome"/>
</dbReference>
<keyword evidence="1" id="KW-0472">Membrane</keyword>
<evidence type="ECO:0000313" key="2">
    <source>
        <dbReference type="EMBL" id="ATB69384.1"/>
    </source>
</evidence>
<protein>
    <submittedName>
        <fullName evidence="2">Diguanylate cyclase</fullName>
    </submittedName>
</protein>
<proteinExistence type="predicted"/>
<keyword evidence="1" id="KW-1133">Transmembrane helix</keyword>
<dbReference type="RefSeq" id="WP_226372262.1">
    <property type="nucleotide sequence ID" value="NZ_CP023275.1"/>
</dbReference>
<reference evidence="3" key="1">
    <citation type="submission" date="2017-09" db="EMBL/GenBank/DDBJ databases">
        <title>The complete genome of Sulfurospirillum sp. JPD-1.</title>
        <authorList>
            <person name="Goris T."/>
        </authorList>
    </citation>
    <scope>NUCLEOTIDE SEQUENCE [LARGE SCALE GENOMIC DNA]</scope>
    <source>
        <strain evidence="3">JPD-1</strain>
    </source>
</reference>
<name>A0A290HRX4_9BACT</name>
<evidence type="ECO:0000313" key="3">
    <source>
        <dbReference type="Proteomes" id="UP000217349"/>
    </source>
</evidence>
<dbReference type="AlphaFoldDB" id="A0A290HRX4"/>
<accession>A0A290HRX4</accession>
<sequence>MITLAKNIQYFVDIIVAKSSCQDKTELSRLNHYVWITLLMAPVALGTSAYNAYIHNFTLSFLVILFSHTSYRVVSLYS</sequence>
<feature type="transmembrane region" description="Helical" evidence="1">
    <location>
        <begin position="33"/>
        <end position="53"/>
    </location>
</feature>
<dbReference type="EMBL" id="CP023275">
    <property type="protein sequence ID" value="ATB69384.1"/>
    <property type="molecule type" value="Genomic_DNA"/>
</dbReference>
<dbReference type="KEGG" id="sulj:SJPD1_1274"/>
<organism evidence="2 3">
    <name type="scientific">Sulfurospirillum diekertiae</name>
    <dbReference type="NCBI Taxonomy" id="1854492"/>
    <lineage>
        <taxon>Bacteria</taxon>
        <taxon>Pseudomonadati</taxon>
        <taxon>Campylobacterota</taxon>
        <taxon>Epsilonproteobacteria</taxon>
        <taxon>Campylobacterales</taxon>
        <taxon>Sulfurospirillaceae</taxon>
        <taxon>Sulfurospirillum</taxon>
    </lineage>
</organism>
<evidence type="ECO:0000256" key="1">
    <source>
        <dbReference type="SAM" id="Phobius"/>
    </source>
</evidence>